<dbReference type="EMBL" id="BDIP01000541">
    <property type="protein sequence ID" value="GIQ81949.1"/>
    <property type="molecule type" value="Genomic_DNA"/>
</dbReference>
<evidence type="ECO:0000313" key="2">
    <source>
        <dbReference type="EMBL" id="GIQ81949.1"/>
    </source>
</evidence>
<protein>
    <submittedName>
        <fullName evidence="2">Uncharacterized protein</fullName>
    </submittedName>
</protein>
<keyword evidence="3" id="KW-1185">Reference proteome</keyword>
<evidence type="ECO:0000256" key="1">
    <source>
        <dbReference type="SAM" id="MobiDB-lite"/>
    </source>
</evidence>
<feature type="compositionally biased region" description="Low complexity" evidence="1">
    <location>
        <begin position="23"/>
        <end position="36"/>
    </location>
</feature>
<dbReference type="Proteomes" id="UP000265618">
    <property type="component" value="Unassembled WGS sequence"/>
</dbReference>
<sequence length="944" mass="103527">MRSGPGSMFRGSAAFDVESPILEEGSAGSGSQSGSEEWTESVEEADYVIGLDDAIEEITEWFNECLPDQAIDGHLDADQFLAGFSQWILYAELLSRTLDIPDEAAEALDSRLKPDPEGGELTALAEKSGPTFAPAPEAFVSEGGMVTLVPGLHAVLMSEESVLRDPVAYLTPLYSLCLSVPVGVLPAWFKGLISFNSEHCAVRLAEVAATFGLALRGKPVQYHLFASYTTGYGNLTTMLVAVYGMGCTHTKSESTVTSVLRGSHTTWSKIIPDSLTDFHFFNIAPSPWRFTSDDDIVHEMLAPAEEEIYTHRGKCKANHPTVLAMPFTTEDHMSRYAESLRQAGLTVTWMSHTVDPTECAIASEIYAGLDVVLCRHSDFMDEEDVRTTSVWRAIEMHRASARVVIAMEGSAFVNGKWTGDRTKPFFLPLTYQMGWVPSGGLIPRCMSDKKLAGQPCVLTLGVENNGLMRTPQEIREHRDETDGSRRAIMRATNQFDPNHVLRSSGTLLPYKQNVALTELLDAAGDARFPRHYSDTEIEAAVAGWKPLCSVSYGKAPVPAAQRVADILCGKKTYKPTPEKPTAVGVILQTDVEVVAACRLIPDLIPVWSITADTLYGRTRVGVACSIEYEGRFNMLTRHQMQKMLGPLYCRSIPAIRKTAGLLMVGVRGETLIDLMFLRTMQSSVLKRVLCYMGQTEAQASASRAAIHKQIVRSKSECAELISKGYMGRADFKDIDLAGHKEEFGEARFYGPECRRVLTPETVEALVGLTQDLAVGKSLSKYTVETTFYQQVLPPGECMVVYLPDLGVTRTRTFCDGLRALSLTVLDISSVKTPSALKKGLATVPHVIVASRDHGSATPQSKAGKMHAALYRCLVKEGVRLRALMCLGKDINPSAEATLRKLYEGLAAFVLTHYSDKREGGIVADTLQCIPLRSYFEDVWFNLCG</sequence>
<evidence type="ECO:0000313" key="3">
    <source>
        <dbReference type="Proteomes" id="UP000265618"/>
    </source>
</evidence>
<comment type="caution">
    <text evidence="2">The sequence shown here is derived from an EMBL/GenBank/DDBJ whole genome shotgun (WGS) entry which is preliminary data.</text>
</comment>
<gene>
    <name evidence="2" type="ORF">KIPB_002997</name>
</gene>
<organism evidence="2 3">
    <name type="scientific">Kipferlia bialata</name>
    <dbReference type="NCBI Taxonomy" id="797122"/>
    <lineage>
        <taxon>Eukaryota</taxon>
        <taxon>Metamonada</taxon>
        <taxon>Carpediemonas-like organisms</taxon>
        <taxon>Kipferlia</taxon>
    </lineage>
</organism>
<dbReference type="AlphaFoldDB" id="A0A9K3CUQ9"/>
<name>A0A9K3CUQ9_9EUKA</name>
<reference evidence="2 3" key="1">
    <citation type="journal article" date="2018" name="PLoS ONE">
        <title>The draft genome of Kipferlia bialata reveals reductive genome evolution in fornicate parasites.</title>
        <authorList>
            <person name="Tanifuji G."/>
            <person name="Takabayashi S."/>
            <person name="Kume K."/>
            <person name="Takagi M."/>
            <person name="Nakayama T."/>
            <person name="Kamikawa R."/>
            <person name="Inagaki Y."/>
            <person name="Hashimoto T."/>
        </authorList>
    </citation>
    <scope>NUCLEOTIDE SEQUENCE [LARGE SCALE GENOMIC DNA]</scope>
    <source>
        <strain evidence="2">NY0173</strain>
    </source>
</reference>
<proteinExistence type="predicted"/>
<feature type="region of interest" description="Disordered" evidence="1">
    <location>
        <begin position="23"/>
        <end position="42"/>
    </location>
</feature>
<accession>A0A9K3CUQ9</accession>